<gene>
    <name evidence="3" type="primary">LOC111129472</name>
</gene>
<reference evidence="3" key="1">
    <citation type="submission" date="2025-08" db="UniProtKB">
        <authorList>
            <consortium name="RefSeq"/>
        </authorList>
    </citation>
    <scope>IDENTIFICATION</scope>
    <source>
        <tissue evidence="3">Whole sample</tissue>
    </source>
</reference>
<dbReference type="GeneID" id="111129472"/>
<keyword evidence="2" id="KW-1185">Reference proteome</keyword>
<evidence type="ECO:0000259" key="1">
    <source>
        <dbReference type="Pfam" id="PF20700"/>
    </source>
</evidence>
<dbReference type="Proteomes" id="UP000694844">
    <property type="component" value="Chromosome 4"/>
</dbReference>
<dbReference type="KEGG" id="cvn:111129472"/>
<feature type="domain" description="Mutator-like transposase" evidence="1">
    <location>
        <begin position="143"/>
        <end position="210"/>
    </location>
</feature>
<organism evidence="2 3">
    <name type="scientific">Crassostrea virginica</name>
    <name type="common">Eastern oyster</name>
    <dbReference type="NCBI Taxonomy" id="6565"/>
    <lineage>
        <taxon>Eukaryota</taxon>
        <taxon>Metazoa</taxon>
        <taxon>Spiralia</taxon>
        <taxon>Lophotrochozoa</taxon>
        <taxon>Mollusca</taxon>
        <taxon>Bivalvia</taxon>
        <taxon>Autobranchia</taxon>
        <taxon>Pteriomorphia</taxon>
        <taxon>Ostreida</taxon>
        <taxon>Ostreoidea</taxon>
        <taxon>Ostreidae</taxon>
        <taxon>Crassostrea</taxon>
    </lineage>
</organism>
<accession>A0A8B8DTL0</accession>
<dbReference type="InterPro" id="IPR049012">
    <property type="entry name" value="Mutator_transp_dom"/>
</dbReference>
<evidence type="ECO:0000313" key="3">
    <source>
        <dbReference type="RefSeq" id="XP_022331572.1"/>
    </source>
</evidence>
<dbReference type="OrthoDB" id="6161144at2759"/>
<dbReference type="Pfam" id="PF20700">
    <property type="entry name" value="Mutator"/>
    <property type="match status" value="1"/>
</dbReference>
<proteinExistence type="predicted"/>
<dbReference type="AlphaFoldDB" id="A0A8B8DTL0"/>
<sequence>MEMEEIAMAESEEVLNNMEESAVIKDLGVCPLPDAPPETRKLLELNSSSFPDFSDEETISGDASLQVLDTSPEREVSEVADPSILDSPLHVLSRELSPERLKTPCNAPHVVQRVLQTPSAPRCRKKCKNKVVKSKKSLRLLTKYPCKSRQGMSAAVDTAWHKRGFDSLTSHTFFMSKAKYGKKVIKSLVRHRMCGTCSWWRRNRPNIPVHAHKTMLGVQS</sequence>
<protein>
    <submittedName>
        <fullName evidence="3">Uncharacterized protein LOC111129472</fullName>
    </submittedName>
</protein>
<dbReference type="RefSeq" id="XP_022331572.1">
    <property type="nucleotide sequence ID" value="XM_022475864.1"/>
</dbReference>
<evidence type="ECO:0000313" key="2">
    <source>
        <dbReference type="Proteomes" id="UP000694844"/>
    </source>
</evidence>
<name>A0A8B8DTL0_CRAVI</name>